<dbReference type="RefSeq" id="WP_227928914.1">
    <property type="nucleotide sequence ID" value="NZ_CP094984.1"/>
</dbReference>
<dbReference type="EMBL" id="CP094984">
    <property type="protein sequence ID" value="UON93009.1"/>
    <property type="molecule type" value="Genomic_DNA"/>
</dbReference>
<gene>
    <name evidence="2" type="ORF">LJ755_09505</name>
    <name evidence="3" type="ORF">MUK71_05130</name>
</gene>
<proteinExistence type="predicted"/>
<dbReference type="Proteomes" id="UP000829758">
    <property type="component" value="Chromosome"/>
</dbReference>
<protein>
    <submittedName>
        <fullName evidence="2">Uncharacterized protein</fullName>
    </submittedName>
</protein>
<evidence type="ECO:0000313" key="3">
    <source>
        <dbReference type="EMBL" id="UON93009.1"/>
    </source>
</evidence>
<dbReference type="EMBL" id="JAJFZT010000006">
    <property type="protein sequence ID" value="MCC3272960.1"/>
    <property type="molecule type" value="Genomic_DNA"/>
</dbReference>
<evidence type="ECO:0000313" key="5">
    <source>
        <dbReference type="Proteomes" id="UP001155145"/>
    </source>
</evidence>
<dbReference type="AlphaFoldDB" id="A0A9X1M8T8"/>
<feature type="region of interest" description="Disordered" evidence="1">
    <location>
        <begin position="1"/>
        <end position="39"/>
    </location>
</feature>
<keyword evidence="4" id="KW-1185">Reference proteome</keyword>
<reference evidence="2" key="1">
    <citation type="submission" date="2021-10" db="EMBL/GenBank/DDBJ databases">
        <title>Novel species in genus Arthrobacter.</title>
        <authorList>
            <person name="Liu Y."/>
        </authorList>
    </citation>
    <scope>NUCLEOTIDE SEQUENCE</scope>
    <source>
        <strain evidence="4">zg-Y462</strain>
        <strain evidence="2">Zg-Y462</strain>
    </source>
</reference>
<organism evidence="2 5">
    <name type="scientific">Arthrobacter zhangbolii</name>
    <dbReference type="NCBI Taxonomy" id="2886936"/>
    <lineage>
        <taxon>Bacteria</taxon>
        <taxon>Bacillati</taxon>
        <taxon>Actinomycetota</taxon>
        <taxon>Actinomycetes</taxon>
        <taxon>Micrococcales</taxon>
        <taxon>Micrococcaceae</taxon>
        <taxon>Arthrobacter</taxon>
    </lineage>
</organism>
<evidence type="ECO:0000313" key="4">
    <source>
        <dbReference type="Proteomes" id="UP000829758"/>
    </source>
</evidence>
<sequence>MAAEPGVPSDPIIASDADEGALDQPILPPADLGGQPSGNAGVRLRVSSVQAVDGVAEGIGEVAGPAIRFTLSLTNETAAPLDLADVVVTVEAGPDALPAGELSGPDVSPFPARAEPAGTVSATYVFLVPVELRDLLRISLNYSPEEPIVVFQGSVPTG</sequence>
<name>A0A9X1M8T8_9MICC</name>
<dbReference type="Proteomes" id="UP001155145">
    <property type="component" value="Unassembled WGS sequence"/>
</dbReference>
<evidence type="ECO:0000313" key="2">
    <source>
        <dbReference type="EMBL" id="MCC3272960.1"/>
    </source>
</evidence>
<evidence type="ECO:0000256" key="1">
    <source>
        <dbReference type="SAM" id="MobiDB-lite"/>
    </source>
</evidence>
<accession>A0A9X1M8T8</accession>